<evidence type="ECO:0008006" key="3">
    <source>
        <dbReference type="Google" id="ProtNLM"/>
    </source>
</evidence>
<reference evidence="1 2" key="1">
    <citation type="journal article" date="2019" name="ISME J.">
        <title>Insights into ecological role of a new deltaproteobacterial order Candidatus Acidulodesulfobacterales by metagenomics and metatranscriptomics.</title>
        <authorList>
            <person name="Tan S."/>
            <person name="Liu J."/>
            <person name="Fang Y."/>
            <person name="Hedlund B.P."/>
            <person name="Lian Z.H."/>
            <person name="Huang L.Y."/>
            <person name="Li J.T."/>
            <person name="Huang L.N."/>
            <person name="Li W.J."/>
            <person name="Jiang H.C."/>
            <person name="Dong H.L."/>
            <person name="Shu W.S."/>
        </authorList>
    </citation>
    <scope>NUCLEOTIDE SEQUENCE [LARGE SCALE GENOMIC DNA]</scope>
    <source>
        <strain evidence="1">AP1</strain>
    </source>
</reference>
<gene>
    <name evidence="1" type="ORF">EVG15_07085</name>
</gene>
<comment type="caution">
    <text evidence="1">The sequence shown here is derived from an EMBL/GenBank/DDBJ whole genome shotgun (WGS) entry which is preliminary data.</text>
</comment>
<protein>
    <recommendedName>
        <fullName evidence="3">Lipoprotein</fullName>
    </recommendedName>
</protein>
<name>A0A519BLS3_9DELT</name>
<evidence type="ECO:0000313" key="1">
    <source>
        <dbReference type="EMBL" id="RZD18214.1"/>
    </source>
</evidence>
<proteinExistence type="predicted"/>
<sequence length="327" mass="37614">MKIIKKITTVVFFIFILAFSSLIFSGCGTMMGQTPHQFIINSTPEHANVALNNPNLIIGQTPTSLKLIHHWHFQWTNTHQIFIFSKKGYKVAKLFIYIVPNTAANLEDLPLDFLTFGLSGWVDTETGADYQIWNQAKLCYANSYGSFNQCEKVTINPQGFNIKMLPLNHLEHINDIAEQNNNQIKNLSNKIIVHEIFLHLPPKYKRVYKFSVNNDAKIAGSFKSKNKINLFIFTKHEYHEFLNNSGSYDSIYDSGHVDSSSFSKKLNNGKYYLVLYNGNKSRSTTISITKHIIIYNNNLISNPKIVNDNYLISKSWHNFNKLLHKQQ</sequence>
<accession>A0A519BLS3</accession>
<dbReference type="AlphaFoldDB" id="A0A519BLS3"/>
<organism evidence="1 2">
    <name type="scientific">Candidatus Acididesulfobacter diazotrophicus</name>
    <dbReference type="NCBI Taxonomy" id="2597226"/>
    <lineage>
        <taxon>Bacteria</taxon>
        <taxon>Deltaproteobacteria</taxon>
        <taxon>Candidatus Acidulodesulfobacterales</taxon>
        <taxon>Candidatus Acididesulfobacter</taxon>
    </lineage>
</organism>
<evidence type="ECO:0000313" key="2">
    <source>
        <dbReference type="Proteomes" id="UP000319296"/>
    </source>
</evidence>
<dbReference type="PROSITE" id="PS51257">
    <property type="entry name" value="PROKAR_LIPOPROTEIN"/>
    <property type="match status" value="1"/>
</dbReference>
<dbReference type="EMBL" id="SGBB01000012">
    <property type="protein sequence ID" value="RZD18214.1"/>
    <property type="molecule type" value="Genomic_DNA"/>
</dbReference>
<dbReference type="Proteomes" id="UP000319296">
    <property type="component" value="Unassembled WGS sequence"/>
</dbReference>